<evidence type="ECO:0000256" key="1">
    <source>
        <dbReference type="SAM" id="Phobius"/>
    </source>
</evidence>
<organism evidence="2">
    <name type="scientific">Zooxanthella nutricula</name>
    <dbReference type="NCBI Taxonomy" id="1333877"/>
    <lineage>
        <taxon>Eukaryota</taxon>
        <taxon>Sar</taxon>
        <taxon>Alveolata</taxon>
        <taxon>Dinophyceae</taxon>
        <taxon>Peridiniales</taxon>
        <taxon>Peridiniales incertae sedis</taxon>
        <taxon>Zooxanthella</taxon>
    </lineage>
</organism>
<name>A0A6U9C5C1_9DINO</name>
<keyword evidence="1" id="KW-0812">Transmembrane</keyword>
<keyword evidence="1" id="KW-1133">Transmembrane helix</keyword>
<reference evidence="2" key="1">
    <citation type="submission" date="2021-01" db="EMBL/GenBank/DDBJ databases">
        <authorList>
            <person name="Corre E."/>
            <person name="Pelletier E."/>
            <person name="Niang G."/>
            <person name="Scheremetjew M."/>
            <person name="Finn R."/>
            <person name="Kale V."/>
            <person name="Holt S."/>
            <person name="Cochrane G."/>
            <person name="Meng A."/>
            <person name="Brown T."/>
            <person name="Cohen L."/>
        </authorList>
    </citation>
    <scope>NUCLEOTIDE SEQUENCE</scope>
    <source>
        <strain evidence="2">RCC3387</strain>
    </source>
</reference>
<feature type="transmembrane region" description="Helical" evidence="1">
    <location>
        <begin position="148"/>
        <end position="169"/>
    </location>
</feature>
<feature type="transmembrane region" description="Helical" evidence="1">
    <location>
        <begin position="205"/>
        <end position="224"/>
    </location>
</feature>
<dbReference type="EMBL" id="HBGW01046808">
    <property type="protein sequence ID" value="CAD9575321.1"/>
    <property type="molecule type" value="Transcribed_RNA"/>
</dbReference>
<feature type="transmembrane region" description="Helical" evidence="1">
    <location>
        <begin position="360"/>
        <end position="382"/>
    </location>
</feature>
<dbReference type="AlphaFoldDB" id="A0A6U9C5C1"/>
<keyword evidence="1" id="KW-0472">Membrane</keyword>
<feature type="transmembrane region" description="Helical" evidence="1">
    <location>
        <begin position="275"/>
        <end position="294"/>
    </location>
</feature>
<proteinExistence type="predicted"/>
<sequence length="474" mass="52777">MSWVSKQTVRLGDDYQKVEEVEDREAQVAGQVASEVPTKVVSEQTLVDWIRGWDVDVTAHWHWIFSTGGRKAILEGVDKEFAPRTWTDVHALVNSSVALLEKEMGAKFAYYGKSMVPTNEDDLEAFRALINTTFALGAFNFVSAPLTFFLAFRGFTSIVYFYIAAKFLLSGIYQRRMCEQLAALMRKCGKFELAQAIDQQLSLRFFVPGSGLMGLLMGLVRAGMWCGTSLSAVAEAIDPDLDSMTAGGSWSVLKATQVQTFASSWRDVPVVGLPLVYLGLPGTLTAALAIAWTMQVRELLNYRTETSRVVAMDFRSMLNEWSHSADVGGVLLVHRVVFEAWQAEQALRGAVYPPDKGAGFVVKIAVEALPSAWFAITYYSLIFEDVSFATSLNVLVSILTSLNVILGEIKLHFPYLKRSYYDGRWSGDWSVQRLLLWYMAASVLLVVMTVRLMGVYACPGTHVFQVSQFRCLEA</sequence>
<protein>
    <submittedName>
        <fullName evidence="2">Uncharacterized protein</fullName>
    </submittedName>
</protein>
<gene>
    <name evidence="2" type="ORF">BRAN1462_LOCUS29816</name>
</gene>
<feature type="transmembrane region" description="Helical" evidence="1">
    <location>
        <begin position="394"/>
        <end position="413"/>
    </location>
</feature>
<evidence type="ECO:0000313" key="2">
    <source>
        <dbReference type="EMBL" id="CAD9575321.1"/>
    </source>
</evidence>
<feature type="transmembrane region" description="Helical" evidence="1">
    <location>
        <begin position="434"/>
        <end position="457"/>
    </location>
</feature>
<accession>A0A6U9C5C1</accession>
<feature type="transmembrane region" description="Helical" evidence="1">
    <location>
        <begin position="125"/>
        <end position="142"/>
    </location>
</feature>